<dbReference type="EMBL" id="JAIWYP010000010">
    <property type="protein sequence ID" value="KAH3746662.1"/>
    <property type="molecule type" value="Genomic_DNA"/>
</dbReference>
<proteinExistence type="predicted"/>
<evidence type="ECO:0000313" key="2">
    <source>
        <dbReference type="Proteomes" id="UP000828390"/>
    </source>
</evidence>
<reference evidence="1" key="2">
    <citation type="submission" date="2020-11" db="EMBL/GenBank/DDBJ databases">
        <authorList>
            <person name="McCartney M.A."/>
            <person name="Auch B."/>
            <person name="Kono T."/>
            <person name="Mallez S."/>
            <person name="Becker A."/>
            <person name="Gohl D.M."/>
            <person name="Silverstein K.A.T."/>
            <person name="Koren S."/>
            <person name="Bechman K.B."/>
            <person name="Herman A."/>
            <person name="Abrahante J.E."/>
            <person name="Garbe J."/>
        </authorList>
    </citation>
    <scope>NUCLEOTIDE SEQUENCE</scope>
    <source>
        <strain evidence="1">Duluth1</strain>
        <tissue evidence="1">Whole animal</tissue>
    </source>
</reference>
<reference evidence="1" key="1">
    <citation type="journal article" date="2019" name="bioRxiv">
        <title>The Genome of the Zebra Mussel, Dreissena polymorpha: A Resource for Invasive Species Research.</title>
        <authorList>
            <person name="McCartney M.A."/>
            <person name="Auch B."/>
            <person name="Kono T."/>
            <person name="Mallez S."/>
            <person name="Zhang Y."/>
            <person name="Obille A."/>
            <person name="Becker A."/>
            <person name="Abrahante J.E."/>
            <person name="Garbe J."/>
            <person name="Badalamenti J.P."/>
            <person name="Herman A."/>
            <person name="Mangelson H."/>
            <person name="Liachko I."/>
            <person name="Sullivan S."/>
            <person name="Sone E.D."/>
            <person name="Koren S."/>
            <person name="Silverstein K.A.T."/>
            <person name="Beckman K.B."/>
            <person name="Gohl D.M."/>
        </authorList>
    </citation>
    <scope>NUCLEOTIDE SEQUENCE</scope>
    <source>
        <strain evidence="1">Duluth1</strain>
        <tissue evidence="1">Whole animal</tissue>
    </source>
</reference>
<dbReference type="Proteomes" id="UP000828390">
    <property type="component" value="Unassembled WGS sequence"/>
</dbReference>
<organism evidence="1 2">
    <name type="scientific">Dreissena polymorpha</name>
    <name type="common">Zebra mussel</name>
    <name type="synonym">Mytilus polymorpha</name>
    <dbReference type="NCBI Taxonomy" id="45954"/>
    <lineage>
        <taxon>Eukaryota</taxon>
        <taxon>Metazoa</taxon>
        <taxon>Spiralia</taxon>
        <taxon>Lophotrochozoa</taxon>
        <taxon>Mollusca</taxon>
        <taxon>Bivalvia</taxon>
        <taxon>Autobranchia</taxon>
        <taxon>Heteroconchia</taxon>
        <taxon>Euheterodonta</taxon>
        <taxon>Imparidentia</taxon>
        <taxon>Neoheterodontei</taxon>
        <taxon>Myida</taxon>
        <taxon>Dreissenoidea</taxon>
        <taxon>Dreissenidae</taxon>
        <taxon>Dreissena</taxon>
    </lineage>
</organism>
<name>A0A9D4DEK1_DREPO</name>
<gene>
    <name evidence="1" type="ORF">DPMN_181072</name>
</gene>
<dbReference type="AlphaFoldDB" id="A0A9D4DEK1"/>
<accession>A0A9D4DEK1</accession>
<comment type="caution">
    <text evidence="1">The sequence shown here is derived from an EMBL/GenBank/DDBJ whole genome shotgun (WGS) entry which is preliminary data.</text>
</comment>
<sequence>MIRRNLFPGAAPVEASQQPGRVPVNPRLATVYPARAPVVASNALVKAGSVPAEPRNTITPPALTGAIPA</sequence>
<evidence type="ECO:0000313" key="1">
    <source>
        <dbReference type="EMBL" id="KAH3746662.1"/>
    </source>
</evidence>
<protein>
    <submittedName>
        <fullName evidence="1">Uncharacterized protein</fullName>
    </submittedName>
</protein>
<keyword evidence="2" id="KW-1185">Reference proteome</keyword>